<evidence type="ECO:0000313" key="1">
    <source>
        <dbReference type="EMBL" id="QEC69364.1"/>
    </source>
</evidence>
<keyword evidence="2" id="KW-1185">Reference proteome</keyword>
<protein>
    <submittedName>
        <fullName evidence="1">Uncharacterized protein</fullName>
    </submittedName>
</protein>
<reference evidence="1 2" key="1">
    <citation type="journal article" date="2016" name="Int. J. Syst. Evol. Microbiol.">
        <title>Panacibacter ginsenosidivorans gen. nov., sp. nov., with ginsenoside converting activity isolated from soil of a ginseng field.</title>
        <authorList>
            <person name="Siddiqi M.Z."/>
            <person name="Muhammad Shafi S."/>
            <person name="Choi K.D."/>
            <person name="Im W.T."/>
        </authorList>
    </citation>
    <scope>NUCLEOTIDE SEQUENCE [LARGE SCALE GENOMIC DNA]</scope>
    <source>
        <strain evidence="1 2">Gsoil1550</strain>
    </source>
</reference>
<proteinExistence type="predicted"/>
<gene>
    <name evidence="1" type="ORF">FRZ67_19385</name>
</gene>
<accession>A0A5B8VD25</accession>
<evidence type="ECO:0000313" key="2">
    <source>
        <dbReference type="Proteomes" id="UP000321533"/>
    </source>
</evidence>
<dbReference type="EMBL" id="CP042435">
    <property type="protein sequence ID" value="QEC69364.1"/>
    <property type="molecule type" value="Genomic_DNA"/>
</dbReference>
<name>A0A5B8VD25_9BACT</name>
<organism evidence="1 2">
    <name type="scientific">Panacibacter ginsenosidivorans</name>
    <dbReference type="NCBI Taxonomy" id="1813871"/>
    <lineage>
        <taxon>Bacteria</taxon>
        <taxon>Pseudomonadati</taxon>
        <taxon>Bacteroidota</taxon>
        <taxon>Chitinophagia</taxon>
        <taxon>Chitinophagales</taxon>
        <taxon>Chitinophagaceae</taxon>
        <taxon>Panacibacter</taxon>
    </lineage>
</organism>
<dbReference type="Proteomes" id="UP000321533">
    <property type="component" value="Chromosome"/>
</dbReference>
<dbReference type="AlphaFoldDB" id="A0A5B8VD25"/>
<dbReference type="RefSeq" id="WP_147192241.1">
    <property type="nucleotide sequence ID" value="NZ_CP042435.1"/>
</dbReference>
<sequence length="106" mass="12297">MCSKINIQKLATFTPDSNKLQLVVFRLTKADSTPYNFVWIMGNIDKVKHKLFAWNGTQFERTYFGTIYNATLPKDNTRIEVNTTKLSALCRDLNIDSLVIVRFQVY</sequence>
<dbReference type="KEGG" id="pgin:FRZ67_19385"/>